<protein>
    <recommendedName>
        <fullName evidence="11">Transporter</fullName>
    </recommendedName>
</protein>
<evidence type="ECO:0000313" key="9">
    <source>
        <dbReference type="EMBL" id="BBH26413.1"/>
    </source>
</evidence>
<reference evidence="9 10" key="1">
    <citation type="submission" date="2018-11" db="EMBL/GenBank/DDBJ databases">
        <title>Novel Erysipelotrichaceae bacterium isolated from small intestine of a swine.</title>
        <authorList>
            <person name="Kim J.S."/>
            <person name="Choe H."/>
            <person name="Lee Y.R."/>
            <person name="Kim K.M."/>
            <person name="Park D.S."/>
        </authorList>
    </citation>
    <scope>NUCLEOTIDE SEQUENCE [LARGE SCALE GENOMIC DNA]</scope>
    <source>
        <strain evidence="9 10">SG0102</strain>
    </source>
</reference>
<evidence type="ECO:0000256" key="6">
    <source>
        <dbReference type="ARBA" id="ARBA00022989"/>
    </source>
</evidence>
<gene>
    <name evidence="9" type="ORF">SG0102_13470</name>
</gene>
<evidence type="ECO:0000256" key="8">
    <source>
        <dbReference type="SAM" id="Phobius"/>
    </source>
</evidence>
<feature type="transmembrane region" description="Helical" evidence="8">
    <location>
        <begin position="68"/>
        <end position="90"/>
    </location>
</feature>
<organism evidence="9 10">
    <name type="scientific">Intestinibaculum porci</name>
    <dbReference type="NCBI Taxonomy" id="2487118"/>
    <lineage>
        <taxon>Bacteria</taxon>
        <taxon>Bacillati</taxon>
        <taxon>Bacillota</taxon>
        <taxon>Erysipelotrichia</taxon>
        <taxon>Erysipelotrichales</taxon>
        <taxon>Erysipelotrichaceae</taxon>
        <taxon>Intestinibaculum</taxon>
    </lineage>
</organism>
<feature type="transmembrane region" description="Helical" evidence="8">
    <location>
        <begin position="257"/>
        <end position="276"/>
    </location>
</feature>
<keyword evidence="4" id="KW-1003">Cell membrane</keyword>
<dbReference type="PANTHER" id="PTHR36838:SF4">
    <property type="entry name" value="AUXIN EFFLUX CARRIER FAMILY PROTEIN"/>
    <property type="match status" value="1"/>
</dbReference>
<dbReference type="OrthoDB" id="9794315at2"/>
<evidence type="ECO:0000313" key="10">
    <source>
        <dbReference type="Proteomes" id="UP000268059"/>
    </source>
</evidence>
<sequence>MSNLIFSLNATVPVFLLMVLGYFLHAIGWIDDDFAKKMNTFVFRIPLPVLLYEQLGTTNFVKAWDTKFVLFCSFATLCSILLVSLLSLFIKERALRGEFIQASYRSSAAILGMAYIANIYGSSAMGPLMIIGAVPLYNIMAVVVLSLTDPENARLDQETLKKTLKGICTNPIIIGIIAGLLWSLLHLPMPQFYDNFLSRVGQTATPLGLLAMGASIDFKKVGGQLKNAIIAAFFKLIGLECLFLPLAIALGFRDAKLVAILIMLGSATTVSCFVMAKSMHHEGVLTSNTVVLTTVLSSFTLTFWIYLMRSLHLI</sequence>
<dbReference type="AlphaFoldDB" id="A0A3G9JN35"/>
<keyword evidence="10" id="KW-1185">Reference proteome</keyword>
<keyword evidence="7 8" id="KW-0472">Membrane</keyword>
<dbReference type="EMBL" id="AP019309">
    <property type="protein sequence ID" value="BBH26413.1"/>
    <property type="molecule type" value="Genomic_DNA"/>
</dbReference>
<feature type="transmembrane region" description="Helical" evidence="8">
    <location>
        <begin position="12"/>
        <end position="30"/>
    </location>
</feature>
<evidence type="ECO:0000256" key="2">
    <source>
        <dbReference type="ARBA" id="ARBA00010145"/>
    </source>
</evidence>
<name>A0A3G9JN35_9FIRM</name>
<comment type="similarity">
    <text evidence="2">Belongs to the auxin efflux carrier (TC 2.A.69) family.</text>
</comment>
<keyword evidence="6 8" id="KW-1133">Transmembrane helix</keyword>
<keyword evidence="3" id="KW-0813">Transport</keyword>
<dbReference type="KEGG" id="ebm:SG0102_13470"/>
<dbReference type="PANTHER" id="PTHR36838">
    <property type="entry name" value="AUXIN EFFLUX CARRIER FAMILY PROTEIN"/>
    <property type="match status" value="1"/>
</dbReference>
<evidence type="ECO:0000256" key="5">
    <source>
        <dbReference type="ARBA" id="ARBA00022692"/>
    </source>
</evidence>
<dbReference type="GO" id="GO:0005886">
    <property type="term" value="C:plasma membrane"/>
    <property type="evidence" value="ECO:0007669"/>
    <property type="project" value="UniProtKB-SubCell"/>
</dbReference>
<feature type="transmembrane region" description="Helical" evidence="8">
    <location>
        <begin position="102"/>
        <end position="121"/>
    </location>
</feature>
<keyword evidence="5 8" id="KW-0812">Transmembrane</keyword>
<proteinExistence type="inferred from homology"/>
<dbReference type="Pfam" id="PF03547">
    <property type="entry name" value="Mem_trans"/>
    <property type="match status" value="1"/>
</dbReference>
<dbReference type="RefSeq" id="WP_125119284.1">
    <property type="nucleotide sequence ID" value="NZ_AP019309.1"/>
</dbReference>
<feature type="transmembrane region" description="Helical" evidence="8">
    <location>
        <begin position="288"/>
        <end position="307"/>
    </location>
</feature>
<dbReference type="GO" id="GO:0055085">
    <property type="term" value="P:transmembrane transport"/>
    <property type="evidence" value="ECO:0007669"/>
    <property type="project" value="InterPro"/>
</dbReference>
<feature type="transmembrane region" description="Helical" evidence="8">
    <location>
        <begin position="167"/>
        <end position="184"/>
    </location>
</feature>
<evidence type="ECO:0000256" key="7">
    <source>
        <dbReference type="ARBA" id="ARBA00023136"/>
    </source>
</evidence>
<comment type="subcellular location">
    <subcellularLocation>
        <location evidence="1">Cell membrane</location>
        <topology evidence="1">Multi-pass membrane protein</topology>
    </subcellularLocation>
</comment>
<feature type="transmembrane region" description="Helical" evidence="8">
    <location>
        <begin position="127"/>
        <end position="147"/>
    </location>
</feature>
<dbReference type="Proteomes" id="UP000268059">
    <property type="component" value="Chromosome"/>
</dbReference>
<evidence type="ECO:0000256" key="4">
    <source>
        <dbReference type="ARBA" id="ARBA00022475"/>
    </source>
</evidence>
<feature type="transmembrane region" description="Helical" evidence="8">
    <location>
        <begin position="228"/>
        <end position="251"/>
    </location>
</feature>
<dbReference type="InterPro" id="IPR038770">
    <property type="entry name" value="Na+/solute_symporter_sf"/>
</dbReference>
<evidence type="ECO:0008006" key="11">
    <source>
        <dbReference type="Google" id="ProtNLM"/>
    </source>
</evidence>
<dbReference type="InterPro" id="IPR004776">
    <property type="entry name" value="Mem_transp_PIN-like"/>
</dbReference>
<dbReference type="Gene3D" id="1.20.1530.20">
    <property type="match status" value="1"/>
</dbReference>
<evidence type="ECO:0000256" key="1">
    <source>
        <dbReference type="ARBA" id="ARBA00004651"/>
    </source>
</evidence>
<dbReference type="InParanoid" id="A0A3G9JN35"/>
<accession>A0A3G9JN35</accession>
<evidence type="ECO:0000256" key="3">
    <source>
        <dbReference type="ARBA" id="ARBA00022448"/>
    </source>
</evidence>